<gene>
    <name evidence="4" type="ORF">BDV23DRAFT_179928</name>
</gene>
<dbReference type="GO" id="GO:0004412">
    <property type="term" value="F:homoserine dehydrogenase activity"/>
    <property type="evidence" value="ECO:0007669"/>
    <property type="project" value="InterPro"/>
</dbReference>
<evidence type="ECO:0000313" key="4">
    <source>
        <dbReference type="EMBL" id="KAE8394124.1"/>
    </source>
</evidence>
<dbReference type="GO" id="GO:0009067">
    <property type="term" value="P:aspartate family amino acid biosynthetic process"/>
    <property type="evidence" value="ECO:0007669"/>
    <property type="project" value="InterPro"/>
</dbReference>
<dbReference type="GO" id="GO:0009090">
    <property type="term" value="P:homoserine biosynthetic process"/>
    <property type="evidence" value="ECO:0007669"/>
    <property type="project" value="TreeGrafter"/>
</dbReference>
<dbReference type="PANTHER" id="PTHR43070:SF5">
    <property type="entry name" value="HOMOSERINE DEHYDROGENASE"/>
    <property type="match status" value="1"/>
</dbReference>
<dbReference type="AlphaFoldDB" id="A0A5N7CIX2"/>
<keyword evidence="1" id="KW-0521">NADP</keyword>
<evidence type="ECO:0000256" key="1">
    <source>
        <dbReference type="ARBA" id="ARBA00022857"/>
    </source>
</evidence>
<dbReference type="InterPro" id="IPR001342">
    <property type="entry name" value="HDH_cat"/>
</dbReference>
<reference evidence="4" key="1">
    <citation type="submission" date="2019-04" db="EMBL/GenBank/DDBJ databases">
        <title>Friends and foes A comparative genomics studyof 23 Aspergillus species from section Flavi.</title>
        <authorList>
            <consortium name="DOE Joint Genome Institute"/>
            <person name="Kjaerbolling I."/>
            <person name="Vesth T."/>
            <person name="Frisvad J.C."/>
            <person name="Nybo J.L."/>
            <person name="Theobald S."/>
            <person name="Kildgaard S."/>
            <person name="Isbrandt T."/>
            <person name="Kuo A."/>
            <person name="Sato A."/>
            <person name="Lyhne E.K."/>
            <person name="Kogle M.E."/>
            <person name="Wiebenga A."/>
            <person name="Kun R.S."/>
            <person name="Lubbers R.J."/>
            <person name="Makela M.R."/>
            <person name="Barry K."/>
            <person name="Chovatia M."/>
            <person name="Clum A."/>
            <person name="Daum C."/>
            <person name="Haridas S."/>
            <person name="He G."/>
            <person name="LaButti K."/>
            <person name="Lipzen A."/>
            <person name="Mondo S."/>
            <person name="Riley R."/>
            <person name="Salamov A."/>
            <person name="Simmons B.A."/>
            <person name="Magnuson J.K."/>
            <person name="Henrissat B."/>
            <person name="Mortensen U.H."/>
            <person name="Larsen T.O."/>
            <person name="Devries R.P."/>
            <person name="Grigoriev I.V."/>
            <person name="Machida M."/>
            <person name="Baker S.E."/>
            <person name="Andersen M.R."/>
        </authorList>
    </citation>
    <scope>NUCLEOTIDE SEQUENCE [LARGE SCALE GENOMIC DNA]</scope>
    <source>
        <strain evidence="4">IBT 14317</strain>
    </source>
</reference>
<dbReference type="InterPro" id="IPR011147">
    <property type="entry name" value="Bifunc_Aspkin/hSer_DH"/>
</dbReference>
<keyword evidence="2" id="KW-0560">Oxidoreductase</keyword>
<feature type="domain" description="Homoserine dehydrogenase catalytic" evidence="3">
    <location>
        <begin position="16"/>
        <end position="137"/>
    </location>
</feature>
<evidence type="ECO:0000256" key="2">
    <source>
        <dbReference type="ARBA" id="ARBA00023002"/>
    </source>
</evidence>
<proteinExistence type="predicted"/>
<dbReference type="PANTHER" id="PTHR43070">
    <property type="match status" value="1"/>
</dbReference>
<evidence type="ECO:0000259" key="3">
    <source>
        <dbReference type="Pfam" id="PF00742"/>
    </source>
</evidence>
<accession>A0A5N7CIX2</accession>
<dbReference type="Gene3D" id="3.30.360.10">
    <property type="entry name" value="Dihydrodipicolinate Reductase, domain 2"/>
    <property type="match status" value="1"/>
</dbReference>
<organism evidence="4">
    <name type="scientific">Petromyces alliaceus</name>
    <name type="common">Aspergillus alliaceus</name>
    <dbReference type="NCBI Taxonomy" id="209559"/>
    <lineage>
        <taxon>Eukaryota</taxon>
        <taxon>Fungi</taxon>
        <taxon>Dikarya</taxon>
        <taxon>Ascomycota</taxon>
        <taxon>Pezizomycotina</taxon>
        <taxon>Eurotiomycetes</taxon>
        <taxon>Eurotiomycetidae</taxon>
        <taxon>Eurotiales</taxon>
        <taxon>Aspergillaceae</taxon>
        <taxon>Aspergillus</taxon>
        <taxon>Aspergillus subgen. Circumdati</taxon>
    </lineage>
</organism>
<dbReference type="SUPFAM" id="SSF55347">
    <property type="entry name" value="Glyceraldehyde-3-phosphate dehydrogenase-like, C-terminal domain"/>
    <property type="match status" value="1"/>
</dbReference>
<dbReference type="Pfam" id="PF00742">
    <property type="entry name" value="Homoserine_dh"/>
    <property type="match status" value="1"/>
</dbReference>
<name>A0A5N7CIX2_PETAA</name>
<protein>
    <recommendedName>
        <fullName evidence="3">Homoserine dehydrogenase catalytic domain-containing protein</fullName>
    </recommendedName>
</protein>
<dbReference type="OrthoDB" id="67851at2759"/>
<dbReference type="Proteomes" id="UP000326877">
    <property type="component" value="Unassembled WGS sequence"/>
</dbReference>
<dbReference type="EMBL" id="ML735225">
    <property type="protein sequence ID" value="KAE8394124.1"/>
    <property type="molecule type" value="Genomic_DNA"/>
</dbReference>
<sequence length="141" mass="15444">MSLLFNYFAPTEGQGEERLVAVRKAKQLGYTEPDSLDDLNGLDVARKLTIPGRLAGPPIEFPTSFPAQSLIPQELQSMSSGNEFLDRLPEFDEQMEAHKAAAEREGKYVRFVGGIDMASKEAKVGIESLDCSRPIAGSARK</sequence>